<dbReference type="GeneID" id="36565338"/>
<comment type="similarity">
    <text evidence="2">Belongs to the ORC6 family.</text>
</comment>
<protein>
    <recommendedName>
        <fullName evidence="7">ORC6 first cyclin-like domain-containing protein</fullName>
    </recommendedName>
</protein>
<feature type="domain" description="ORC6 first cyclin-like" evidence="7">
    <location>
        <begin position="10"/>
        <end position="94"/>
    </location>
</feature>
<keyword evidence="3" id="KW-0235">DNA replication</keyword>
<keyword evidence="5" id="KW-0539">Nucleus</keyword>
<evidence type="ECO:0000313" key="9">
    <source>
        <dbReference type="Proteomes" id="UP000241107"/>
    </source>
</evidence>
<feature type="compositionally biased region" description="Basic and acidic residues" evidence="6">
    <location>
        <begin position="134"/>
        <end position="146"/>
    </location>
</feature>
<dbReference type="Proteomes" id="UP000241107">
    <property type="component" value="Unassembled WGS sequence"/>
</dbReference>
<name>A0A2P7YTP3_9ASCO</name>
<comment type="caution">
    <text evidence="8">The sequence shown here is derived from an EMBL/GenBank/DDBJ whole genome shotgun (WGS) entry which is preliminary data.</text>
</comment>
<accession>A0A2P7YTP3</accession>
<dbReference type="EMBL" id="PYFQ01000003">
    <property type="protein sequence ID" value="PSK39338.1"/>
    <property type="molecule type" value="Genomic_DNA"/>
</dbReference>
<dbReference type="OrthoDB" id="5367324at2759"/>
<dbReference type="VEuPathDB" id="FungiDB:C7M61_001948"/>
<feature type="compositionally biased region" description="Polar residues" evidence="6">
    <location>
        <begin position="101"/>
        <end position="110"/>
    </location>
</feature>
<evidence type="ECO:0000256" key="3">
    <source>
        <dbReference type="ARBA" id="ARBA00022705"/>
    </source>
</evidence>
<evidence type="ECO:0000256" key="5">
    <source>
        <dbReference type="ARBA" id="ARBA00023242"/>
    </source>
</evidence>
<comment type="subcellular location">
    <subcellularLocation>
        <location evidence="1">Nucleus</location>
    </subcellularLocation>
</comment>
<dbReference type="InterPro" id="IPR016811">
    <property type="entry name" value="ORC6_fun"/>
</dbReference>
<dbReference type="GO" id="GO:0003677">
    <property type="term" value="F:DNA binding"/>
    <property type="evidence" value="ECO:0007669"/>
    <property type="project" value="UniProtKB-KW"/>
</dbReference>
<evidence type="ECO:0000259" key="7">
    <source>
        <dbReference type="Pfam" id="PF05460"/>
    </source>
</evidence>
<keyword evidence="9" id="KW-1185">Reference proteome</keyword>
<reference evidence="8 9" key="1">
    <citation type="submission" date="2018-03" db="EMBL/GenBank/DDBJ databases">
        <title>Candida pseudohaemulonii genome assembly and annotation.</title>
        <authorList>
            <person name="Munoz J.F."/>
            <person name="Gade L.G."/>
            <person name="Chow N.A."/>
            <person name="Litvintseva A.P."/>
            <person name="Loparev V.N."/>
            <person name="Cuomo C.A."/>
        </authorList>
    </citation>
    <scope>NUCLEOTIDE SEQUENCE [LARGE SCALE GENOMIC DNA]</scope>
    <source>
        <strain evidence="8 9">B12108</strain>
    </source>
</reference>
<feature type="compositionally biased region" description="Polar residues" evidence="6">
    <location>
        <begin position="157"/>
        <end position="167"/>
    </location>
</feature>
<evidence type="ECO:0000256" key="1">
    <source>
        <dbReference type="ARBA" id="ARBA00004123"/>
    </source>
</evidence>
<sequence>MSSQQVTQYLLDVLPTYSGTFPPQLVSYVSSLYSLSIQKIPSLPNRADIARYHLCAYLGALRCQQRFSLPDPLPQKIPVQPKLLNKLLQDLEEKVTPAIRSPSSTPTKQRILNLPLPQKGSAPKISSPLKKLQSLKDDKTPEKAFDMESPFNPTKKPLNTDSPFTTPSKRKLDSDVTTPKQNSSPKTPKTLKSVTASPSTPRYIRQLTIADIVSFANNFYIPAQVTPQLVESFMAQRHKFLKKNEWLLACGLVHAAYVRINSKLIERTIGKKTELQDQLFQYQKGGLMKLNMVMWINIIEESVKSEPWIVDLELKYVHNNWSAEDNSKTREIEGKLGKGYEILEQFGSMINPSNMFDKPSQEKYYQRWTARVIDELG</sequence>
<evidence type="ECO:0000256" key="4">
    <source>
        <dbReference type="ARBA" id="ARBA00023125"/>
    </source>
</evidence>
<dbReference type="PIRSF" id="PIRSF022941">
    <property type="entry name" value="ORC6_fun"/>
    <property type="match status" value="1"/>
</dbReference>
<dbReference type="GO" id="GO:0005664">
    <property type="term" value="C:nuclear origin of replication recognition complex"/>
    <property type="evidence" value="ECO:0007669"/>
    <property type="project" value="InterPro"/>
</dbReference>
<feature type="compositionally biased region" description="Polar residues" evidence="6">
    <location>
        <begin position="175"/>
        <end position="197"/>
    </location>
</feature>
<dbReference type="AlphaFoldDB" id="A0A2P7YTP3"/>
<feature type="region of interest" description="Disordered" evidence="6">
    <location>
        <begin position="96"/>
        <end position="197"/>
    </location>
</feature>
<evidence type="ECO:0000256" key="6">
    <source>
        <dbReference type="SAM" id="MobiDB-lite"/>
    </source>
</evidence>
<proteinExistence type="inferred from homology"/>
<dbReference type="GO" id="GO:0006260">
    <property type="term" value="P:DNA replication"/>
    <property type="evidence" value="ECO:0007669"/>
    <property type="project" value="UniProtKB-KW"/>
</dbReference>
<dbReference type="RefSeq" id="XP_024714475.1">
    <property type="nucleotide sequence ID" value="XM_024857339.1"/>
</dbReference>
<keyword evidence="4" id="KW-0238">DNA-binding</keyword>
<evidence type="ECO:0000256" key="2">
    <source>
        <dbReference type="ARBA" id="ARBA00010840"/>
    </source>
</evidence>
<organism evidence="8 9">
    <name type="scientific">Candidozyma pseudohaemuli</name>
    <dbReference type="NCBI Taxonomy" id="418784"/>
    <lineage>
        <taxon>Eukaryota</taxon>
        <taxon>Fungi</taxon>
        <taxon>Dikarya</taxon>
        <taxon>Ascomycota</taxon>
        <taxon>Saccharomycotina</taxon>
        <taxon>Pichiomycetes</taxon>
        <taxon>Metschnikowiaceae</taxon>
        <taxon>Candidozyma</taxon>
    </lineage>
</organism>
<dbReference type="STRING" id="418784.A0A2P7YTP3"/>
<gene>
    <name evidence="8" type="ORF">C7M61_001948</name>
</gene>
<dbReference type="InterPro" id="IPR008721">
    <property type="entry name" value="ORC6_cyclin_first"/>
</dbReference>
<evidence type="ECO:0000313" key="8">
    <source>
        <dbReference type="EMBL" id="PSK39338.1"/>
    </source>
</evidence>
<dbReference type="Pfam" id="PF05460">
    <property type="entry name" value="ORC6"/>
    <property type="match status" value="1"/>
</dbReference>